<evidence type="ECO:0008006" key="2">
    <source>
        <dbReference type="Google" id="ProtNLM"/>
    </source>
</evidence>
<evidence type="ECO:0000313" key="1">
    <source>
        <dbReference type="EMBL" id="ANM86562.1"/>
    </source>
</evidence>
<proteinExistence type="predicted"/>
<dbReference type="PANTHER" id="PTHR39596:SF4">
    <property type="entry name" value="HET DOMAIN PROTEIN (AFU_ORTHOLOGUE AFUA_3G03140)-RELATED"/>
    <property type="match status" value="1"/>
</dbReference>
<sequence length="754" mass="86443">MEWNDFLMDLYTDLINEARDAQSHTFRIDQLLSGFVQCNFCSQDCSQNVMSDTLYLLRRLPVYSLDLADRIPYMDKFYFHDPWSGQYWGEWSQLAVNNTCSLNVLRIAIYINTSPTDVRGVQDYLTLLERLLTLVSQHDEASAANFVLRAALWTSWQRVYMLYHYAIVGHQIRRDQETLIGAEIMSRDFEVAPRTHLRDVQEQYSYTWYRPVYMCSLSFDVLQREPCCLGSDFRRLIERFQSAWGEKQSRCIDKQGQVVTCPREACQRHISVKVKDQSAHDEGCDGACPRLSWDKDSYLEIPRRRAVSIAQTSSKHCLQYCAASKRTPAISHVWLHGQGGRPEDGINECLHKRYAGIAAHYECDSYWWDSACIPESHELRREAIQTINWTFANSKIVLICDQDVMEIDVSDCDILKKEIIFATVLVSDWNVRAWTYLESTRGRNHLYLLCKHNACIKFTDLVKDIWSEGSIDIAIMSLAARHMLPWNIRTQSSSINENNASLEYAGFMLSYRPASRTGDDFVIWSLLIGLDKDSTVSLPLENGLQDSEEFVARFWKILVNRSITTGFLMSSAPRVTLPGLTWAPRTASCRSTDSWGPFQTTYDGTKTSLALITEQGIVSEWMMYEIDMESIKAMALDTFTSVFIKRLKEICEETLNGCLRGALIHPVTDEARNTVQNQWPEVNPRQAELAVRSEGFRGLCYPGYQRRLGNMSLAVLGMSAQECSGLGWVWRGMYEWTDGVVSPPFALVQNVLIS</sequence>
<protein>
    <recommendedName>
        <fullName evidence="2">Heterokaryon incompatibility domain-containing protein</fullName>
    </recommendedName>
</protein>
<accession>A0A1Z1CE86</accession>
<organism evidence="1">
    <name type="scientific">Cladonia uncialis subsp. uncialis</name>
    <dbReference type="NCBI Taxonomy" id="180999"/>
    <lineage>
        <taxon>Eukaryota</taxon>
        <taxon>Fungi</taxon>
        <taxon>Dikarya</taxon>
        <taxon>Ascomycota</taxon>
        <taxon>Pezizomycotina</taxon>
        <taxon>Lecanoromycetes</taxon>
        <taxon>OSLEUM clade</taxon>
        <taxon>Lecanoromycetidae</taxon>
        <taxon>Lecanorales</taxon>
        <taxon>Lecanorineae</taxon>
        <taxon>Cladoniaceae</taxon>
        <taxon>Cladonia</taxon>
    </lineage>
</organism>
<dbReference type="AlphaFoldDB" id="A0A1Z1CE86"/>
<name>A0A1Z1CE86_CLAUC</name>
<reference evidence="1" key="1">
    <citation type="submission" date="2016-05" db="EMBL/GenBank/DDBJ databases">
        <title>Lichen genome sequencing reveals its rich biosynthetic potential.</title>
        <authorList>
            <person name="Bertrand R.L."/>
            <person name="Abdel-Hameed M."/>
            <person name="Sorensen J.L."/>
        </authorList>
    </citation>
    <scope>NUCLEOTIDE SEQUENCE</scope>
</reference>
<dbReference type="PANTHER" id="PTHR39596">
    <property type="match status" value="1"/>
</dbReference>
<dbReference type="EMBL" id="KX264275">
    <property type="protein sequence ID" value="ANM86562.1"/>
    <property type="molecule type" value="Genomic_DNA"/>
</dbReference>